<dbReference type="SUPFAM" id="SSF46565">
    <property type="entry name" value="Chaperone J-domain"/>
    <property type="match status" value="1"/>
</dbReference>
<evidence type="ECO:0000259" key="3">
    <source>
        <dbReference type="PROSITE" id="PS50076"/>
    </source>
</evidence>
<feature type="compositionally biased region" description="Low complexity" evidence="2">
    <location>
        <begin position="124"/>
        <end position="154"/>
    </location>
</feature>
<dbReference type="PANTHER" id="PTHR43096:SF52">
    <property type="entry name" value="DNAJ HOMOLOG 1, MITOCHONDRIAL-RELATED"/>
    <property type="match status" value="1"/>
</dbReference>
<dbReference type="SMART" id="SM00271">
    <property type="entry name" value="DnaJ"/>
    <property type="match status" value="1"/>
</dbReference>
<evidence type="ECO:0000256" key="2">
    <source>
        <dbReference type="SAM" id="MobiDB-lite"/>
    </source>
</evidence>
<comment type="caution">
    <text evidence="4">The sequence shown here is derived from an EMBL/GenBank/DDBJ whole genome shotgun (WGS) entry which is preliminary data.</text>
</comment>
<protein>
    <submittedName>
        <fullName evidence="4">Chaperone protein DnaJ 2</fullName>
    </submittedName>
</protein>
<dbReference type="Pfam" id="PF00226">
    <property type="entry name" value="DnaJ"/>
    <property type="match status" value="1"/>
</dbReference>
<feature type="domain" description="J" evidence="3">
    <location>
        <begin position="62"/>
        <end position="126"/>
    </location>
</feature>
<dbReference type="GO" id="GO:0005737">
    <property type="term" value="C:cytoplasm"/>
    <property type="evidence" value="ECO:0007669"/>
    <property type="project" value="TreeGrafter"/>
</dbReference>
<dbReference type="AlphaFoldDB" id="A0A0C2MPW7"/>
<dbReference type="CDD" id="cd06257">
    <property type="entry name" value="DnaJ"/>
    <property type="match status" value="1"/>
</dbReference>
<feature type="region of interest" description="Disordered" evidence="2">
    <location>
        <begin position="117"/>
        <end position="154"/>
    </location>
</feature>
<reference evidence="4 5" key="1">
    <citation type="journal article" date="2014" name="Genome Biol. Evol.">
        <title>The genome of the myxosporean Thelohanellus kitauei shows adaptations to nutrient acquisition within its fish host.</title>
        <authorList>
            <person name="Yang Y."/>
            <person name="Xiong J."/>
            <person name="Zhou Z."/>
            <person name="Huo F."/>
            <person name="Miao W."/>
            <person name="Ran C."/>
            <person name="Liu Y."/>
            <person name="Zhang J."/>
            <person name="Feng J."/>
            <person name="Wang M."/>
            <person name="Wang M."/>
            <person name="Wang L."/>
            <person name="Yao B."/>
        </authorList>
    </citation>
    <scope>NUCLEOTIDE SEQUENCE [LARGE SCALE GENOMIC DNA]</scope>
    <source>
        <strain evidence="4">Wuqing</strain>
    </source>
</reference>
<dbReference type="PANTHER" id="PTHR43096">
    <property type="entry name" value="DNAJ HOMOLOG 1, MITOCHONDRIAL-RELATED"/>
    <property type="match status" value="1"/>
</dbReference>
<dbReference type="InterPro" id="IPR001623">
    <property type="entry name" value="DnaJ_domain"/>
</dbReference>
<dbReference type="InterPro" id="IPR036869">
    <property type="entry name" value="J_dom_sf"/>
</dbReference>
<dbReference type="Proteomes" id="UP000031668">
    <property type="component" value="Unassembled WGS sequence"/>
</dbReference>
<dbReference type="EMBL" id="JWZT01004623">
    <property type="protein sequence ID" value="KII63666.1"/>
    <property type="molecule type" value="Genomic_DNA"/>
</dbReference>
<keyword evidence="1" id="KW-0143">Chaperone</keyword>
<keyword evidence="5" id="KW-1185">Reference proteome</keyword>
<dbReference type="GO" id="GO:0042026">
    <property type="term" value="P:protein refolding"/>
    <property type="evidence" value="ECO:0007669"/>
    <property type="project" value="TreeGrafter"/>
</dbReference>
<sequence length="154" mass="17373">MDKCNYIRRLLIRPNNIPHTSKRGIGQISHNIFNSLYASKALIGTPNYLLKTFKTSTLNLADYYSVLGLKPSATQDEIKKAYFKKVKEYHPDVNKAPNATEKFREVQEAYEVLGKPDSKRMYDTRGSTSGSKSQTSQSRASRASQASQSCILLF</sequence>
<organism evidence="4 5">
    <name type="scientific">Thelohanellus kitauei</name>
    <name type="common">Myxosporean</name>
    <dbReference type="NCBI Taxonomy" id="669202"/>
    <lineage>
        <taxon>Eukaryota</taxon>
        <taxon>Metazoa</taxon>
        <taxon>Cnidaria</taxon>
        <taxon>Myxozoa</taxon>
        <taxon>Myxosporea</taxon>
        <taxon>Bivalvulida</taxon>
        <taxon>Platysporina</taxon>
        <taxon>Myxobolidae</taxon>
        <taxon>Thelohanellus</taxon>
    </lineage>
</organism>
<evidence type="ECO:0000256" key="1">
    <source>
        <dbReference type="ARBA" id="ARBA00023186"/>
    </source>
</evidence>
<accession>A0A0C2MPW7</accession>
<dbReference type="PROSITE" id="PS50076">
    <property type="entry name" value="DNAJ_2"/>
    <property type="match status" value="1"/>
</dbReference>
<dbReference type="OrthoDB" id="10250354at2759"/>
<evidence type="ECO:0000313" key="4">
    <source>
        <dbReference type="EMBL" id="KII63666.1"/>
    </source>
</evidence>
<dbReference type="GO" id="GO:0051082">
    <property type="term" value="F:unfolded protein binding"/>
    <property type="evidence" value="ECO:0007669"/>
    <property type="project" value="TreeGrafter"/>
</dbReference>
<evidence type="ECO:0000313" key="5">
    <source>
        <dbReference type="Proteomes" id="UP000031668"/>
    </source>
</evidence>
<gene>
    <name evidence="4" type="ORF">RF11_06202</name>
</gene>
<dbReference type="Gene3D" id="1.10.287.110">
    <property type="entry name" value="DnaJ domain"/>
    <property type="match status" value="1"/>
</dbReference>
<name>A0A0C2MPW7_THEKT</name>
<proteinExistence type="predicted"/>
<dbReference type="PRINTS" id="PR00625">
    <property type="entry name" value="JDOMAIN"/>
</dbReference>